<keyword evidence="4 11" id="KW-0662">Pyridine nucleotide biosynthesis</keyword>
<dbReference type="STRING" id="1348114.OM33_09070"/>
<dbReference type="Gene3D" id="3.40.50.620">
    <property type="entry name" value="HUPs"/>
    <property type="match status" value="1"/>
</dbReference>
<dbReference type="InterPro" id="IPR005248">
    <property type="entry name" value="NadD/NMNAT"/>
</dbReference>
<dbReference type="PANTHER" id="PTHR39321">
    <property type="entry name" value="NICOTINATE-NUCLEOTIDE ADENYLYLTRANSFERASE-RELATED"/>
    <property type="match status" value="1"/>
</dbReference>
<dbReference type="Pfam" id="PF01467">
    <property type="entry name" value="CTP_transf_like"/>
    <property type="match status" value="1"/>
</dbReference>
<dbReference type="RefSeq" id="WP_038641037.1">
    <property type="nucleotide sequence ID" value="NZ_CP009888.1"/>
</dbReference>
<dbReference type="NCBIfam" id="NF000839">
    <property type="entry name" value="PRK00071.1-1"/>
    <property type="match status" value="1"/>
</dbReference>
<dbReference type="EMBL" id="CP009888">
    <property type="protein sequence ID" value="AIY65287.1"/>
    <property type="molecule type" value="Genomic_DNA"/>
</dbReference>
<dbReference type="HOGENOM" id="CLU_069765_0_0_6"/>
<dbReference type="EC" id="2.7.7.18" evidence="11"/>
<evidence type="ECO:0000256" key="6">
    <source>
        <dbReference type="ARBA" id="ARBA00022695"/>
    </source>
</evidence>
<comment type="pathway">
    <text evidence="2 11">Cofactor biosynthesis; NAD(+) biosynthesis; deamido-NAD(+) from nicotinate D-ribonucleotide: step 1/1.</text>
</comment>
<feature type="domain" description="Cytidyltransferase-like" evidence="12">
    <location>
        <begin position="4"/>
        <end position="179"/>
    </location>
</feature>
<comment type="function">
    <text evidence="1 11">Catalyzes the reversible adenylation of nicotinate mononucleotide (NaMN) to nicotinic acid adenine dinucleotide (NaAD).</text>
</comment>
<dbReference type="InterPro" id="IPR014729">
    <property type="entry name" value="Rossmann-like_a/b/a_fold"/>
</dbReference>
<evidence type="ECO:0000256" key="7">
    <source>
        <dbReference type="ARBA" id="ARBA00022741"/>
    </source>
</evidence>
<keyword evidence="5 11" id="KW-0808">Transferase</keyword>
<dbReference type="PANTHER" id="PTHR39321:SF3">
    <property type="entry name" value="PHOSPHOPANTETHEINE ADENYLYLTRANSFERASE"/>
    <property type="match status" value="1"/>
</dbReference>
<dbReference type="KEGG" id="pseo:OM33_09070"/>
<keyword evidence="14" id="KW-1185">Reference proteome</keyword>
<dbReference type="GO" id="GO:0005524">
    <property type="term" value="F:ATP binding"/>
    <property type="evidence" value="ECO:0007669"/>
    <property type="project" value="UniProtKB-KW"/>
</dbReference>
<evidence type="ECO:0000256" key="4">
    <source>
        <dbReference type="ARBA" id="ARBA00022642"/>
    </source>
</evidence>
<dbReference type="Proteomes" id="UP000030341">
    <property type="component" value="Chromosome 1"/>
</dbReference>
<evidence type="ECO:0000256" key="10">
    <source>
        <dbReference type="ARBA" id="ARBA00048721"/>
    </source>
</evidence>
<dbReference type="InterPro" id="IPR004821">
    <property type="entry name" value="Cyt_trans-like"/>
</dbReference>
<protein>
    <recommendedName>
        <fullName evidence="11">Probable nicotinate-nucleotide adenylyltransferase</fullName>
        <ecNumber evidence="11">2.7.7.18</ecNumber>
    </recommendedName>
    <alternativeName>
        <fullName evidence="11">Deamido-NAD(+) diphosphorylase</fullName>
    </alternativeName>
    <alternativeName>
        <fullName evidence="11">Deamido-NAD(+) pyrophosphorylase</fullName>
    </alternativeName>
    <alternativeName>
        <fullName evidence="11">Nicotinate mononucleotide adenylyltransferase</fullName>
        <shortName evidence="11">NaMN adenylyltransferase</shortName>
    </alternativeName>
</protein>
<evidence type="ECO:0000313" key="13">
    <source>
        <dbReference type="EMBL" id="AIY65287.1"/>
    </source>
</evidence>
<evidence type="ECO:0000256" key="9">
    <source>
        <dbReference type="ARBA" id="ARBA00023027"/>
    </source>
</evidence>
<evidence type="ECO:0000256" key="8">
    <source>
        <dbReference type="ARBA" id="ARBA00022840"/>
    </source>
</evidence>
<evidence type="ECO:0000259" key="12">
    <source>
        <dbReference type="Pfam" id="PF01467"/>
    </source>
</evidence>
<dbReference type="AlphaFoldDB" id="A0A0A7EH30"/>
<dbReference type="NCBIfam" id="TIGR00482">
    <property type="entry name" value="nicotinate (nicotinamide) nucleotide adenylyltransferase"/>
    <property type="match status" value="1"/>
</dbReference>
<name>A0A0A7EH30_9GAMM</name>
<dbReference type="NCBIfam" id="TIGR00125">
    <property type="entry name" value="cyt_tran_rel"/>
    <property type="match status" value="1"/>
</dbReference>
<comment type="catalytic activity">
    <reaction evidence="10 11">
        <text>nicotinate beta-D-ribonucleotide + ATP + H(+) = deamido-NAD(+) + diphosphate</text>
        <dbReference type="Rhea" id="RHEA:22860"/>
        <dbReference type="ChEBI" id="CHEBI:15378"/>
        <dbReference type="ChEBI" id="CHEBI:30616"/>
        <dbReference type="ChEBI" id="CHEBI:33019"/>
        <dbReference type="ChEBI" id="CHEBI:57502"/>
        <dbReference type="ChEBI" id="CHEBI:58437"/>
        <dbReference type="EC" id="2.7.7.18"/>
    </reaction>
</comment>
<comment type="similarity">
    <text evidence="3 11">Belongs to the NadD family.</text>
</comment>
<dbReference type="UniPathway" id="UPA00253">
    <property type="reaction ID" value="UER00332"/>
</dbReference>
<evidence type="ECO:0000313" key="14">
    <source>
        <dbReference type="Proteomes" id="UP000030341"/>
    </source>
</evidence>
<dbReference type="SUPFAM" id="SSF52374">
    <property type="entry name" value="Nucleotidylyl transferase"/>
    <property type="match status" value="1"/>
</dbReference>
<reference evidence="13 14" key="1">
    <citation type="submission" date="2014-11" db="EMBL/GenBank/DDBJ databases">
        <title>Complete Genome Sequence of Pseudoalteromonas sp. Strain OCN003 Isolated from Kaneohe Bay, Oahu, Hawaii.</title>
        <authorList>
            <person name="Beurmann S."/>
            <person name="Videau P."/>
            <person name="Ushijima B."/>
            <person name="Smith A.M."/>
            <person name="Aeby G.S."/>
            <person name="Callahan S.M."/>
            <person name="Belcaid M."/>
        </authorList>
    </citation>
    <scope>NUCLEOTIDE SEQUENCE [LARGE SCALE GENOMIC DNA]</scope>
    <source>
        <strain evidence="13 14">OCN003</strain>
    </source>
</reference>
<sequence length="204" mass="23301">MIVILGGTFDPIHQGHLALATQANQILAPNKVLFMPCKQPVHKATSGITSTHRINMIRLAIEDEANFELDLREINRETPSYAVESIASFRQQHANEPIFFIIGMDSLNTLHKWFKWQECLENCNFLVFQRPKEQYHPHPDVAAYIVGDIDEAGQHLPLAGGIFFAKHQQVAISSSELRANITQYHNDFLPVPVCDYIKQHRLYQ</sequence>
<dbReference type="GO" id="GO:0009435">
    <property type="term" value="P:NAD+ biosynthetic process"/>
    <property type="evidence" value="ECO:0007669"/>
    <property type="project" value="UniProtKB-UniRule"/>
</dbReference>
<organism evidence="13 14">
    <name type="scientific">Pseudoalteromonas piratica</name>
    <dbReference type="NCBI Taxonomy" id="1348114"/>
    <lineage>
        <taxon>Bacteria</taxon>
        <taxon>Pseudomonadati</taxon>
        <taxon>Pseudomonadota</taxon>
        <taxon>Gammaproteobacteria</taxon>
        <taxon>Alteromonadales</taxon>
        <taxon>Pseudoalteromonadaceae</taxon>
        <taxon>Pseudoalteromonas</taxon>
    </lineage>
</organism>
<keyword evidence="9 11" id="KW-0520">NAD</keyword>
<proteinExistence type="inferred from homology"/>
<evidence type="ECO:0000256" key="11">
    <source>
        <dbReference type="HAMAP-Rule" id="MF_00244"/>
    </source>
</evidence>
<evidence type="ECO:0000256" key="5">
    <source>
        <dbReference type="ARBA" id="ARBA00022679"/>
    </source>
</evidence>
<evidence type="ECO:0000256" key="2">
    <source>
        <dbReference type="ARBA" id="ARBA00005019"/>
    </source>
</evidence>
<dbReference type="CDD" id="cd02165">
    <property type="entry name" value="NMNAT"/>
    <property type="match status" value="1"/>
</dbReference>
<keyword evidence="6 11" id="KW-0548">Nucleotidyltransferase</keyword>
<gene>
    <name evidence="11" type="primary">nadD</name>
    <name evidence="13" type="ORF">OM33_09070</name>
</gene>
<dbReference type="OrthoDB" id="5295945at2"/>
<keyword evidence="7 11" id="KW-0547">Nucleotide-binding</keyword>
<dbReference type="HAMAP" id="MF_00244">
    <property type="entry name" value="NaMN_adenylyltr"/>
    <property type="match status" value="1"/>
</dbReference>
<evidence type="ECO:0000256" key="3">
    <source>
        <dbReference type="ARBA" id="ARBA00009014"/>
    </source>
</evidence>
<evidence type="ECO:0000256" key="1">
    <source>
        <dbReference type="ARBA" id="ARBA00002324"/>
    </source>
</evidence>
<keyword evidence="8 11" id="KW-0067">ATP-binding</keyword>
<dbReference type="eggNOG" id="COG1057">
    <property type="taxonomic scope" value="Bacteria"/>
</dbReference>
<dbReference type="GO" id="GO:0004515">
    <property type="term" value="F:nicotinate-nucleotide adenylyltransferase activity"/>
    <property type="evidence" value="ECO:0007669"/>
    <property type="project" value="UniProtKB-UniRule"/>
</dbReference>
<accession>A0A0A7EH30</accession>